<dbReference type="InterPro" id="IPR007011">
    <property type="entry name" value="LEA_SMP_dom"/>
</dbReference>
<accession>M7T8U5</accession>
<dbReference type="KEGG" id="ela:UCREL1_9989"/>
<organism evidence="3 4">
    <name type="scientific">Eutypa lata (strain UCR-EL1)</name>
    <name type="common">Grapevine dieback disease fungus</name>
    <name type="synonym">Eutypa armeniacae</name>
    <dbReference type="NCBI Taxonomy" id="1287681"/>
    <lineage>
        <taxon>Eukaryota</taxon>
        <taxon>Fungi</taxon>
        <taxon>Dikarya</taxon>
        <taxon>Ascomycota</taxon>
        <taxon>Pezizomycotina</taxon>
        <taxon>Sordariomycetes</taxon>
        <taxon>Xylariomycetidae</taxon>
        <taxon>Xylariales</taxon>
        <taxon>Diatrypaceae</taxon>
        <taxon>Eutypa</taxon>
    </lineage>
</organism>
<dbReference type="EMBL" id="KB707287">
    <property type="protein sequence ID" value="EMR63065.1"/>
    <property type="molecule type" value="Genomic_DNA"/>
</dbReference>
<proteinExistence type="predicted"/>
<evidence type="ECO:0000256" key="1">
    <source>
        <dbReference type="SAM" id="MobiDB-lite"/>
    </source>
</evidence>
<dbReference type="Proteomes" id="UP000012174">
    <property type="component" value="Unassembled WGS sequence"/>
</dbReference>
<dbReference type="HOGENOM" id="CLU_193137_0_0_1"/>
<name>M7T8U5_EUTLA</name>
<feature type="domain" description="SMP" evidence="2">
    <location>
        <begin position="5"/>
        <end position="44"/>
    </location>
</feature>
<keyword evidence="4" id="KW-1185">Reference proteome</keyword>
<feature type="region of interest" description="Disordered" evidence="1">
    <location>
        <begin position="1"/>
        <end position="69"/>
    </location>
</feature>
<dbReference type="OrthoDB" id="5988651at2759"/>
<protein>
    <recommendedName>
        <fullName evidence="2">SMP domain-containing protein</fullName>
    </recommendedName>
</protein>
<evidence type="ECO:0000313" key="3">
    <source>
        <dbReference type="EMBL" id="EMR63065.1"/>
    </source>
</evidence>
<evidence type="ECO:0000313" key="4">
    <source>
        <dbReference type="Proteomes" id="UP000012174"/>
    </source>
</evidence>
<feature type="compositionally biased region" description="Basic and acidic residues" evidence="1">
    <location>
        <begin position="1"/>
        <end position="13"/>
    </location>
</feature>
<dbReference type="OMA" id="MAKHEMT"/>
<dbReference type="Pfam" id="PF04927">
    <property type="entry name" value="SMP"/>
    <property type="match status" value="1"/>
</dbReference>
<dbReference type="AlphaFoldDB" id="M7T8U5"/>
<sequence>MDSSKKMSQEDASRIQSAQAKSGGDMSSGGFAARAQGAGDRNANTQASGRLSPPGANNPGTHSHQGGKK</sequence>
<reference evidence="4" key="1">
    <citation type="journal article" date="2013" name="Genome Announc.">
        <title>Draft genome sequence of the grapevine dieback fungus Eutypa lata UCR-EL1.</title>
        <authorList>
            <person name="Blanco-Ulate B."/>
            <person name="Rolshausen P.E."/>
            <person name="Cantu D."/>
        </authorList>
    </citation>
    <scope>NUCLEOTIDE SEQUENCE [LARGE SCALE GENOMIC DNA]</scope>
    <source>
        <strain evidence="4">UCR-EL1</strain>
    </source>
</reference>
<gene>
    <name evidence="3" type="ORF">UCREL1_9989</name>
</gene>
<evidence type="ECO:0000259" key="2">
    <source>
        <dbReference type="Pfam" id="PF04927"/>
    </source>
</evidence>
<feature type="compositionally biased region" description="Polar residues" evidence="1">
    <location>
        <begin position="58"/>
        <end position="69"/>
    </location>
</feature>